<accession>A0A261G0W5</accession>
<comment type="similarity">
    <text evidence="1 4">Belongs to the prolyl-tRNA editing family. YbaK/EbsC subfamily.</text>
</comment>
<dbReference type="NCBIfam" id="TIGR00011">
    <property type="entry name" value="YbaK_EbsC"/>
    <property type="match status" value="1"/>
</dbReference>
<keyword evidence="3 4" id="KW-0456">Lyase</keyword>
<evidence type="ECO:0000256" key="1">
    <source>
        <dbReference type="ARBA" id="ARBA00009798"/>
    </source>
</evidence>
<keyword evidence="2 4" id="KW-0648">Protein biosynthesis</keyword>
<evidence type="ECO:0000256" key="3">
    <source>
        <dbReference type="ARBA" id="ARBA00023239"/>
    </source>
</evidence>
<dbReference type="PANTHER" id="PTHR30411:SF0">
    <property type="entry name" value="CYS-TRNA(PRO)_CYS-TRNA(CYS) DEACYLASE YBAK"/>
    <property type="match status" value="1"/>
</dbReference>
<dbReference type="Pfam" id="PF04073">
    <property type="entry name" value="tRNA_edit"/>
    <property type="match status" value="1"/>
</dbReference>
<comment type="caution">
    <text evidence="6">The sequence shown here is derived from an EMBL/GenBank/DDBJ whole genome shotgun (WGS) entry which is preliminary data.</text>
</comment>
<feature type="domain" description="YbaK/aminoacyl-tRNA synthetase-associated" evidence="5">
    <location>
        <begin position="67"/>
        <end position="177"/>
    </location>
</feature>
<dbReference type="EC" id="4.2.-.-" evidence="4"/>
<dbReference type="InterPro" id="IPR007214">
    <property type="entry name" value="YbaK/aa-tRNA-synth-assoc-dom"/>
</dbReference>
<dbReference type="InterPro" id="IPR004369">
    <property type="entry name" value="Prolyl-tRNA_editing_YbaK/EbsC"/>
</dbReference>
<dbReference type="PIRSF" id="PIRSF006181">
    <property type="entry name" value="EbsC_YbaK"/>
    <property type="match status" value="1"/>
</dbReference>
<gene>
    <name evidence="6" type="ORF">BAQU_1822</name>
</gene>
<dbReference type="GO" id="GO:0002161">
    <property type="term" value="F:aminoacyl-tRNA deacylase activity"/>
    <property type="evidence" value="ECO:0007669"/>
    <property type="project" value="InterPro"/>
</dbReference>
<dbReference type="SUPFAM" id="SSF55826">
    <property type="entry name" value="YbaK/ProRS associated domain"/>
    <property type="match status" value="1"/>
</dbReference>
<keyword evidence="7" id="KW-1185">Reference proteome</keyword>
<dbReference type="GO" id="GO:0016829">
    <property type="term" value="F:lyase activity"/>
    <property type="evidence" value="ECO:0007669"/>
    <property type="project" value="UniProtKB-KW"/>
</dbReference>
<evidence type="ECO:0000313" key="6">
    <source>
        <dbReference type="EMBL" id="OZG65082.1"/>
    </source>
</evidence>
<reference evidence="6 7" key="1">
    <citation type="journal article" date="2017" name="BMC Genomics">
        <title>Comparative genomic and phylogenomic analyses of the Bifidobacteriaceae family.</title>
        <authorList>
            <person name="Lugli G.A."/>
            <person name="Milani C."/>
            <person name="Turroni F."/>
            <person name="Duranti S."/>
            <person name="Mancabelli L."/>
            <person name="Mangifesta M."/>
            <person name="Ferrario C."/>
            <person name="Modesto M."/>
            <person name="Mattarelli P."/>
            <person name="Jiri K."/>
            <person name="van Sinderen D."/>
            <person name="Ventura M."/>
        </authorList>
    </citation>
    <scope>NUCLEOTIDE SEQUENCE [LARGE SCALE GENOMIC DNA]</scope>
    <source>
        <strain evidence="6 7">LMG 28769</strain>
    </source>
</reference>
<proteinExistence type="inferred from homology"/>
<dbReference type="CDD" id="cd00002">
    <property type="entry name" value="YbaK_deacylase"/>
    <property type="match status" value="1"/>
</dbReference>
<dbReference type="GO" id="GO:0006412">
    <property type="term" value="P:translation"/>
    <property type="evidence" value="ECO:0007669"/>
    <property type="project" value="UniProtKB-KW"/>
</dbReference>
<evidence type="ECO:0000313" key="7">
    <source>
        <dbReference type="Proteomes" id="UP000216451"/>
    </source>
</evidence>
<dbReference type="AlphaFoldDB" id="A0A261G0W5"/>
<dbReference type="PANTHER" id="PTHR30411">
    <property type="entry name" value="CYTOPLASMIC PROTEIN"/>
    <property type="match status" value="1"/>
</dbReference>
<sequence>MQTAYSYVTFPQRSHESMMVCVSRKSKKTTGRASTPATVALERAGIEFRTVEYEHSSEHMDDGYGIEAAEKLGLDPKRIFKTLLADTGAERVVGIVPVSGHLDLKALAAAVGAKKASMADPRRAQRETGYVLGGISPLGQRTQHRTVLDSSALAYSEILVSGGKRGFDIGISPQALLTALKATTADIGTW</sequence>
<protein>
    <recommendedName>
        <fullName evidence="4">Cys-tRNA(Pro)/Cys-tRNA(Cys) deacylase</fullName>
        <ecNumber evidence="4">4.2.-.-</ecNumber>
    </recommendedName>
</protein>
<name>A0A261G0W5_9BIFI</name>
<evidence type="ECO:0000259" key="5">
    <source>
        <dbReference type="Pfam" id="PF04073"/>
    </source>
</evidence>
<organism evidence="6 7">
    <name type="scientific">Bifidobacterium aquikefiri</name>
    <dbReference type="NCBI Taxonomy" id="1653207"/>
    <lineage>
        <taxon>Bacteria</taxon>
        <taxon>Bacillati</taxon>
        <taxon>Actinomycetota</taxon>
        <taxon>Actinomycetes</taxon>
        <taxon>Bifidobacteriales</taxon>
        <taxon>Bifidobacteriaceae</taxon>
        <taxon>Bifidobacterium</taxon>
    </lineage>
</organism>
<dbReference type="InterPro" id="IPR036754">
    <property type="entry name" value="YbaK/aa-tRNA-synt-asso_dom_sf"/>
</dbReference>
<evidence type="ECO:0000256" key="4">
    <source>
        <dbReference type="PIRNR" id="PIRNR006181"/>
    </source>
</evidence>
<dbReference type="EMBL" id="MWXA01000009">
    <property type="protein sequence ID" value="OZG65082.1"/>
    <property type="molecule type" value="Genomic_DNA"/>
</dbReference>
<dbReference type="Gene3D" id="3.90.960.10">
    <property type="entry name" value="YbaK/aminoacyl-tRNA synthetase-associated domain"/>
    <property type="match status" value="1"/>
</dbReference>
<evidence type="ECO:0000256" key="2">
    <source>
        <dbReference type="ARBA" id="ARBA00022917"/>
    </source>
</evidence>
<dbReference type="Proteomes" id="UP000216451">
    <property type="component" value="Unassembled WGS sequence"/>
</dbReference>